<keyword evidence="2" id="KW-1185">Reference proteome</keyword>
<name>A0AAQ3MJJ5_VIGMU</name>
<evidence type="ECO:0000313" key="1">
    <source>
        <dbReference type="EMBL" id="WVY92090.1"/>
    </source>
</evidence>
<organism evidence="1 2">
    <name type="scientific">Vigna mungo</name>
    <name type="common">Black gram</name>
    <name type="synonym">Phaseolus mungo</name>
    <dbReference type="NCBI Taxonomy" id="3915"/>
    <lineage>
        <taxon>Eukaryota</taxon>
        <taxon>Viridiplantae</taxon>
        <taxon>Streptophyta</taxon>
        <taxon>Embryophyta</taxon>
        <taxon>Tracheophyta</taxon>
        <taxon>Spermatophyta</taxon>
        <taxon>Magnoliopsida</taxon>
        <taxon>eudicotyledons</taxon>
        <taxon>Gunneridae</taxon>
        <taxon>Pentapetalae</taxon>
        <taxon>rosids</taxon>
        <taxon>fabids</taxon>
        <taxon>Fabales</taxon>
        <taxon>Fabaceae</taxon>
        <taxon>Papilionoideae</taxon>
        <taxon>50 kb inversion clade</taxon>
        <taxon>NPAAA clade</taxon>
        <taxon>indigoferoid/millettioid clade</taxon>
        <taxon>Phaseoleae</taxon>
        <taxon>Vigna</taxon>
    </lineage>
</organism>
<protein>
    <submittedName>
        <fullName evidence="1">Uncharacterized protein</fullName>
    </submittedName>
</protein>
<reference evidence="1 2" key="1">
    <citation type="journal article" date="2023" name="Life. Sci Alliance">
        <title>Evolutionary insights into 3D genome organization and epigenetic landscape of Vigna mungo.</title>
        <authorList>
            <person name="Junaid A."/>
            <person name="Singh B."/>
            <person name="Bhatia S."/>
        </authorList>
    </citation>
    <scope>NUCLEOTIDE SEQUENCE [LARGE SCALE GENOMIC DNA]</scope>
    <source>
        <strain evidence="1">Urdbean</strain>
    </source>
</reference>
<proteinExistence type="predicted"/>
<sequence length="142" mass="16818">MRLLESAKLFIGVKVTKKNAILPSQLARLMTWLVILERMWQILMLAESMNKGLRLKAQSMQQHLRIPYCLKRAVLIFHEQMMIVQEMTLFKREMLQALILNYPVIHFLDFQRPTVPVNHLMILLSVRVSSQMNTRDLRDIFL</sequence>
<accession>A0AAQ3MJJ5</accession>
<evidence type="ECO:0000313" key="2">
    <source>
        <dbReference type="Proteomes" id="UP001374535"/>
    </source>
</evidence>
<gene>
    <name evidence="1" type="ORF">V8G54_037604</name>
</gene>
<dbReference type="Proteomes" id="UP001374535">
    <property type="component" value="Chromosome 11"/>
</dbReference>
<dbReference type="AlphaFoldDB" id="A0AAQ3MJJ5"/>
<dbReference type="EMBL" id="CP144690">
    <property type="protein sequence ID" value="WVY92090.1"/>
    <property type="molecule type" value="Genomic_DNA"/>
</dbReference>